<dbReference type="Proteomes" id="UP000242351">
    <property type="component" value="Unassembled WGS sequence"/>
</dbReference>
<organism evidence="2 3">
    <name type="scientific">Acinetobacter pseudolwoffii</name>
    <dbReference type="NCBI Taxonomy" id="2053287"/>
    <lineage>
        <taxon>Bacteria</taxon>
        <taxon>Pseudomonadati</taxon>
        <taxon>Pseudomonadota</taxon>
        <taxon>Gammaproteobacteria</taxon>
        <taxon>Moraxellales</taxon>
        <taxon>Moraxellaceae</taxon>
        <taxon>Acinetobacter</taxon>
    </lineage>
</organism>
<protein>
    <submittedName>
        <fullName evidence="2">Uncharacterized protein</fullName>
    </submittedName>
</protein>
<reference evidence="2 3" key="2">
    <citation type="submission" date="2017-12" db="EMBL/GenBank/DDBJ databases">
        <title>Revising the taxonomy of the Acinetobacter lwoffii group: the description of Acinetobacter pseudolwoffii sp. nov. and emended description of Acinetobacter lwoffii.</title>
        <authorList>
            <person name="Nemec A."/>
        </authorList>
    </citation>
    <scope>NUCLEOTIDE SEQUENCE [LARGE SCALE GENOMIC DNA]</scope>
    <source>
        <strain evidence="2 3">ANC 5347</strain>
    </source>
</reference>
<dbReference type="EMBL" id="PGOZ01000013">
    <property type="protein sequence ID" value="PJI32043.1"/>
    <property type="molecule type" value="Genomic_DNA"/>
</dbReference>
<accession>A0A2H9UK35</accession>
<keyword evidence="1" id="KW-0732">Signal</keyword>
<evidence type="ECO:0000313" key="3">
    <source>
        <dbReference type="Proteomes" id="UP000242351"/>
    </source>
</evidence>
<sequence>MKPILKFALACCIGMTALHLGAQEASDVMGETQQVQPITQAEIQQGLADMQKRLDARIDNWGQSLNSDDFEWTWRGRKLKQTKRQEVCAIFQDVVNEMYQLAVKNKARLNPEEQKLLSNRSLFIEKLGYENNRVNTQMGFDCRLS</sequence>
<evidence type="ECO:0000256" key="1">
    <source>
        <dbReference type="SAM" id="SignalP"/>
    </source>
</evidence>
<proteinExistence type="predicted"/>
<name>A0A2H9UK35_9GAMM</name>
<evidence type="ECO:0000313" key="2">
    <source>
        <dbReference type="EMBL" id="PJI32043.1"/>
    </source>
</evidence>
<comment type="caution">
    <text evidence="2">The sequence shown here is derived from an EMBL/GenBank/DDBJ whole genome shotgun (WGS) entry which is preliminary data.</text>
</comment>
<feature type="signal peptide" evidence="1">
    <location>
        <begin position="1"/>
        <end position="22"/>
    </location>
</feature>
<dbReference type="AlphaFoldDB" id="A0A2H9UK35"/>
<gene>
    <name evidence="2" type="ORF">CU320_10575</name>
</gene>
<feature type="chain" id="PRO_5014112268" evidence="1">
    <location>
        <begin position="23"/>
        <end position="145"/>
    </location>
</feature>
<reference evidence="2 3" key="1">
    <citation type="submission" date="2017-11" db="EMBL/GenBank/DDBJ databases">
        <authorList>
            <person name="Han C.G."/>
        </authorList>
    </citation>
    <scope>NUCLEOTIDE SEQUENCE [LARGE SCALE GENOMIC DNA]</scope>
    <source>
        <strain evidence="2 3">ANC 5347</strain>
    </source>
</reference>